<dbReference type="AlphaFoldDB" id="A0A0D7W5R7"/>
<dbReference type="Proteomes" id="UP000032361">
    <property type="component" value="Unassembled WGS sequence"/>
</dbReference>
<dbReference type="SUPFAM" id="SSF88874">
    <property type="entry name" value="Receptor-binding domain of short tail fibre protein gp12"/>
    <property type="match status" value="1"/>
</dbReference>
<dbReference type="STRING" id="1382798.PK35_08940"/>
<proteinExistence type="predicted"/>
<name>A0A0D7W5R7_9FLAO</name>
<evidence type="ECO:0000313" key="2">
    <source>
        <dbReference type="EMBL" id="KJD33167.1"/>
    </source>
</evidence>
<dbReference type="PATRIC" id="fig|1382798.3.peg.3136"/>
<accession>A0A0D7W5R7</accession>
<comment type="caution">
    <text evidence="2">The sequence shown here is derived from an EMBL/GenBank/DDBJ whole genome shotgun (WGS) entry which is preliminary data.</text>
</comment>
<dbReference type="Pfam" id="PF07484">
    <property type="entry name" value="Collar"/>
    <property type="match status" value="1"/>
</dbReference>
<evidence type="ECO:0000259" key="1">
    <source>
        <dbReference type="Pfam" id="PF07484"/>
    </source>
</evidence>
<feature type="domain" description="Phage tail collar" evidence="1">
    <location>
        <begin position="11"/>
        <end position="67"/>
    </location>
</feature>
<dbReference type="Gene3D" id="3.90.1340.10">
    <property type="entry name" value="Phage tail collar domain"/>
    <property type="match status" value="1"/>
</dbReference>
<organism evidence="2 3">
    <name type="scientific">Neotamlana nanhaiensis</name>
    <dbReference type="NCBI Taxonomy" id="1382798"/>
    <lineage>
        <taxon>Bacteria</taxon>
        <taxon>Pseudomonadati</taxon>
        <taxon>Bacteroidota</taxon>
        <taxon>Flavobacteriia</taxon>
        <taxon>Flavobacteriales</taxon>
        <taxon>Flavobacteriaceae</taxon>
        <taxon>Neotamlana</taxon>
    </lineage>
</organism>
<gene>
    <name evidence="2" type="ORF">PK35_08940</name>
</gene>
<reference evidence="2 3" key="1">
    <citation type="journal article" date="2015" name="Antonie Van Leeuwenhoek">
        <title>Tamlana nanhaiensis sp. nov., isolated from surface seawater collected from the South China Sea.</title>
        <authorList>
            <person name="Liu X."/>
            <person name="Lai Q."/>
            <person name="Du Y."/>
            <person name="Li G."/>
            <person name="Sun F."/>
            <person name="Shao Z."/>
        </authorList>
    </citation>
    <scope>NUCLEOTIDE SEQUENCE [LARGE SCALE GENOMIC DNA]</scope>
    <source>
        <strain evidence="2 3">FHC16</strain>
    </source>
</reference>
<dbReference type="InterPro" id="IPR037053">
    <property type="entry name" value="Phage_tail_collar_dom_sf"/>
</dbReference>
<dbReference type="EMBL" id="JTDV01000005">
    <property type="protein sequence ID" value="KJD33167.1"/>
    <property type="molecule type" value="Genomic_DNA"/>
</dbReference>
<dbReference type="InterPro" id="IPR011083">
    <property type="entry name" value="Phage_tail_collar_dom"/>
</dbReference>
<evidence type="ECO:0000313" key="3">
    <source>
        <dbReference type="Proteomes" id="UP000032361"/>
    </source>
</evidence>
<keyword evidence="3" id="KW-1185">Reference proteome</keyword>
<protein>
    <recommendedName>
        <fullName evidence="1">Phage tail collar domain-containing protein</fullName>
    </recommendedName>
</protein>
<sequence>MVSFSQDGFIGEVRLFAGNFAPRNWAFCNGQALPINGNEALFSILGTIYGGNGTTNFMLPDLRGRVPVGVGQGAGLSSRAQGQTFGTETASLTVSNLPAHSHTVNASTSAGTSPDPTGNVLGHTNSFDNEYSTSANTTMNNSMIGTTGNSEAFNVTQPSLGMHYIICTAGTFPTRP</sequence>